<sequence>MGSHRADHRAPRPATTTPDSGSAYVGKRVAQRVETEAPATTSSYVGKRAARPAASPEIPTAPAFEAPTVEAPVVIAPVVTAPVVDRAPTVELPALRDIPAPDLLTDSSAGLRAVPAGGGKRRAVKHAGSRGPLFRGLPTLPVAAGVATLAIAVTGVVTSADPQLASASDHVTAANALTGSFGNASVGTRGETVSRDSDRDTLAQAAGTDLVAEAERSAAERTSALGNLAQAAEKEAAEIALNRWVLPIAPGAYHLTARFGEYGLWSHYHTGLDFAAPTGTPIHAITNGVVTSASFDGAYGNKTVLTLDDGTELWFCHQSAFNVSVGDKVRAGDLIGYVGGTGHVTGPHLHVEVRPGGGDPVDPDAALRQHGVTP</sequence>
<feature type="region of interest" description="Disordered" evidence="1">
    <location>
        <begin position="1"/>
        <end position="53"/>
    </location>
</feature>
<dbReference type="Gene3D" id="2.70.70.10">
    <property type="entry name" value="Glucose Permease (Domain IIA)"/>
    <property type="match status" value="1"/>
</dbReference>
<dbReference type="PANTHER" id="PTHR21666">
    <property type="entry name" value="PEPTIDASE-RELATED"/>
    <property type="match status" value="1"/>
</dbReference>
<name>A0ABW3VUL7_9ACTN</name>
<evidence type="ECO:0000313" key="3">
    <source>
        <dbReference type="EMBL" id="MFD1246597.1"/>
    </source>
</evidence>
<dbReference type="InterPro" id="IPR050570">
    <property type="entry name" value="Cell_wall_metabolism_enzyme"/>
</dbReference>
<dbReference type="CDD" id="cd12797">
    <property type="entry name" value="M23_peptidase"/>
    <property type="match status" value="1"/>
</dbReference>
<evidence type="ECO:0000313" key="4">
    <source>
        <dbReference type="Proteomes" id="UP001597229"/>
    </source>
</evidence>
<dbReference type="PANTHER" id="PTHR21666:SF270">
    <property type="entry name" value="MUREIN HYDROLASE ACTIVATOR ENVC"/>
    <property type="match status" value="1"/>
</dbReference>
<gene>
    <name evidence="3" type="ORF">ACFQ3F_02230</name>
</gene>
<dbReference type="RefSeq" id="WP_367920016.1">
    <property type="nucleotide sequence ID" value="NZ_BAABAC010000025.1"/>
</dbReference>
<reference evidence="4" key="1">
    <citation type="journal article" date="2019" name="Int. J. Syst. Evol. Microbiol.">
        <title>The Global Catalogue of Microorganisms (GCM) 10K type strain sequencing project: providing services to taxonomists for standard genome sequencing and annotation.</title>
        <authorList>
            <consortium name="The Broad Institute Genomics Platform"/>
            <consortium name="The Broad Institute Genome Sequencing Center for Infectious Disease"/>
            <person name="Wu L."/>
            <person name="Ma J."/>
        </authorList>
    </citation>
    <scope>NUCLEOTIDE SEQUENCE [LARGE SCALE GENOMIC DNA]</scope>
    <source>
        <strain evidence="4">CCUG 52478</strain>
    </source>
</reference>
<protein>
    <submittedName>
        <fullName evidence="3">Peptidoglycan DD-metalloendopeptidase family protein</fullName>
    </submittedName>
</protein>
<dbReference type="InterPro" id="IPR011055">
    <property type="entry name" value="Dup_hybrid_motif"/>
</dbReference>
<feature type="compositionally biased region" description="Basic and acidic residues" evidence="1">
    <location>
        <begin position="1"/>
        <end position="10"/>
    </location>
</feature>
<feature type="domain" description="M23ase beta-sheet core" evidence="2">
    <location>
        <begin position="268"/>
        <end position="363"/>
    </location>
</feature>
<dbReference type="SUPFAM" id="SSF51261">
    <property type="entry name" value="Duplicated hybrid motif"/>
    <property type="match status" value="1"/>
</dbReference>
<evidence type="ECO:0000256" key="1">
    <source>
        <dbReference type="SAM" id="MobiDB-lite"/>
    </source>
</evidence>
<dbReference type="EMBL" id="JBHTLX010000004">
    <property type="protein sequence ID" value="MFD1246597.1"/>
    <property type="molecule type" value="Genomic_DNA"/>
</dbReference>
<keyword evidence="4" id="KW-1185">Reference proteome</keyword>
<comment type="caution">
    <text evidence="3">The sequence shown here is derived from an EMBL/GenBank/DDBJ whole genome shotgun (WGS) entry which is preliminary data.</text>
</comment>
<organism evidence="3 4">
    <name type="scientific">Nocardioides ginsengisoli</name>
    <dbReference type="NCBI Taxonomy" id="363868"/>
    <lineage>
        <taxon>Bacteria</taxon>
        <taxon>Bacillati</taxon>
        <taxon>Actinomycetota</taxon>
        <taxon>Actinomycetes</taxon>
        <taxon>Propionibacteriales</taxon>
        <taxon>Nocardioidaceae</taxon>
        <taxon>Nocardioides</taxon>
    </lineage>
</organism>
<feature type="region of interest" description="Disordered" evidence="1">
    <location>
        <begin position="354"/>
        <end position="374"/>
    </location>
</feature>
<proteinExistence type="predicted"/>
<accession>A0ABW3VUL7</accession>
<dbReference type="Pfam" id="PF01551">
    <property type="entry name" value="Peptidase_M23"/>
    <property type="match status" value="1"/>
</dbReference>
<evidence type="ECO:0000259" key="2">
    <source>
        <dbReference type="Pfam" id="PF01551"/>
    </source>
</evidence>
<dbReference type="InterPro" id="IPR016047">
    <property type="entry name" value="M23ase_b-sheet_dom"/>
</dbReference>
<dbReference type="Proteomes" id="UP001597229">
    <property type="component" value="Unassembled WGS sequence"/>
</dbReference>